<feature type="region of interest" description="Disordered" evidence="2">
    <location>
        <begin position="1"/>
        <end position="23"/>
    </location>
</feature>
<feature type="coiled-coil region" evidence="1">
    <location>
        <begin position="58"/>
        <end position="88"/>
    </location>
</feature>
<feature type="compositionally biased region" description="Polar residues" evidence="2">
    <location>
        <begin position="206"/>
        <end position="220"/>
    </location>
</feature>
<accession>A0ABP0JVJ5</accession>
<comment type="caution">
    <text evidence="3">The sequence shown here is derived from an EMBL/GenBank/DDBJ whole genome shotgun (WGS) entry which is preliminary data.</text>
</comment>
<keyword evidence="4" id="KW-1185">Reference proteome</keyword>
<feature type="compositionally biased region" description="Basic and acidic residues" evidence="2">
    <location>
        <begin position="166"/>
        <end position="175"/>
    </location>
</feature>
<proteinExistence type="predicted"/>
<feature type="coiled-coil region" evidence="1">
    <location>
        <begin position="139"/>
        <end position="166"/>
    </location>
</feature>
<name>A0ABP0JVJ5_9DINO</name>
<feature type="region of interest" description="Disordered" evidence="2">
    <location>
        <begin position="166"/>
        <end position="220"/>
    </location>
</feature>
<evidence type="ECO:0008006" key="5">
    <source>
        <dbReference type="Google" id="ProtNLM"/>
    </source>
</evidence>
<sequence length="220" mass="24592">MSAMAPDREPVQDAPLILESSAHHDHHAAPWHWRWHEPFLGKTRKELQRAQEETCRLKREVENLRKGMARLQDQLEREQAALRAAQIIKDVTEAQAWPRIQDLKSMLTAAERAAGAAQYAAACAKQENQCLRAEFTARLEEANAARGAEQAKLQRLAAELEELLSTEDKSKRGAPPDHGQIALRTSTIETAAMPDAAKRVEDANAQEANQQVSTARNLPR</sequence>
<evidence type="ECO:0000313" key="4">
    <source>
        <dbReference type="Proteomes" id="UP001642484"/>
    </source>
</evidence>
<dbReference type="Proteomes" id="UP001642484">
    <property type="component" value="Unassembled WGS sequence"/>
</dbReference>
<keyword evidence="1" id="KW-0175">Coiled coil</keyword>
<evidence type="ECO:0000256" key="1">
    <source>
        <dbReference type="SAM" id="Coils"/>
    </source>
</evidence>
<evidence type="ECO:0000256" key="2">
    <source>
        <dbReference type="SAM" id="MobiDB-lite"/>
    </source>
</evidence>
<gene>
    <name evidence="3" type="ORF">CCMP2556_LOCUS13113</name>
</gene>
<feature type="compositionally biased region" description="Basic and acidic residues" evidence="2">
    <location>
        <begin position="1"/>
        <end position="11"/>
    </location>
</feature>
<organism evidence="3 4">
    <name type="scientific">Durusdinium trenchii</name>
    <dbReference type="NCBI Taxonomy" id="1381693"/>
    <lineage>
        <taxon>Eukaryota</taxon>
        <taxon>Sar</taxon>
        <taxon>Alveolata</taxon>
        <taxon>Dinophyceae</taxon>
        <taxon>Suessiales</taxon>
        <taxon>Symbiodiniaceae</taxon>
        <taxon>Durusdinium</taxon>
    </lineage>
</organism>
<protein>
    <recommendedName>
        <fullName evidence="5">RAB6-interacting golgin</fullName>
    </recommendedName>
</protein>
<dbReference type="EMBL" id="CAXAMN010006557">
    <property type="protein sequence ID" value="CAK9018067.1"/>
    <property type="molecule type" value="Genomic_DNA"/>
</dbReference>
<evidence type="ECO:0000313" key="3">
    <source>
        <dbReference type="EMBL" id="CAK9018067.1"/>
    </source>
</evidence>
<reference evidence="3 4" key="1">
    <citation type="submission" date="2024-02" db="EMBL/GenBank/DDBJ databases">
        <authorList>
            <person name="Chen Y."/>
            <person name="Shah S."/>
            <person name="Dougan E. K."/>
            <person name="Thang M."/>
            <person name="Chan C."/>
        </authorList>
    </citation>
    <scope>NUCLEOTIDE SEQUENCE [LARGE SCALE GENOMIC DNA]</scope>
</reference>